<accession>A0A1I0LC61</accession>
<evidence type="ECO:0000313" key="3">
    <source>
        <dbReference type="Proteomes" id="UP000199361"/>
    </source>
</evidence>
<keyword evidence="3" id="KW-1185">Reference proteome</keyword>
<protein>
    <submittedName>
        <fullName evidence="2">Enamine deaminase RidA, house cleaning of reactive enamine intermediates, YjgF/YER057c/UK114 family</fullName>
    </submittedName>
</protein>
<dbReference type="GO" id="GO:0005829">
    <property type="term" value="C:cytosol"/>
    <property type="evidence" value="ECO:0007669"/>
    <property type="project" value="TreeGrafter"/>
</dbReference>
<dbReference type="Pfam" id="PF01042">
    <property type="entry name" value="Ribonuc_L-PSP"/>
    <property type="match status" value="1"/>
</dbReference>
<dbReference type="EMBL" id="FOHX01000014">
    <property type="protein sequence ID" value="SEU37421.1"/>
    <property type="molecule type" value="Genomic_DNA"/>
</dbReference>
<evidence type="ECO:0000256" key="1">
    <source>
        <dbReference type="SAM" id="MobiDB-lite"/>
    </source>
</evidence>
<dbReference type="CDD" id="cd00448">
    <property type="entry name" value="YjgF_YER057c_UK114_family"/>
    <property type="match status" value="1"/>
</dbReference>
<dbReference type="GO" id="GO:0019239">
    <property type="term" value="F:deaminase activity"/>
    <property type="evidence" value="ECO:0007669"/>
    <property type="project" value="TreeGrafter"/>
</dbReference>
<gene>
    <name evidence="2" type="ORF">SAMN05421811_114200</name>
</gene>
<sequence>MRRRSIVVPGLEHGSNPIPAASRRGPLLATGGVRGVDRESGVLPADVGEQVRHAFANLRAVVEAGGGTVEDVVHVTVFAAADVRAPVNEEWVRMFPDAGSRPARHLLRQELPGGMLVQLEALAFVMEDRESDG</sequence>
<dbReference type="Gene3D" id="3.30.1330.40">
    <property type="entry name" value="RutC-like"/>
    <property type="match status" value="1"/>
</dbReference>
<dbReference type="RefSeq" id="WP_091089982.1">
    <property type="nucleotide sequence ID" value="NZ_FOHX01000014.1"/>
</dbReference>
<dbReference type="OrthoDB" id="3212792at2"/>
<proteinExistence type="predicted"/>
<dbReference type="STRING" id="568860.SAMN05421811_114200"/>
<organism evidence="2 3">
    <name type="scientific">Nonomuraea wenchangensis</name>
    <dbReference type="NCBI Taxonomy" id="568860"/>
    <lineage>
        <taxon>Bacteria</taxon>
        <taxon>Bacillati</taxon>
        <taxon>Actinomycetota</taxon>
        <taxon>Actinomycetes</taxon>
        <taxon>Streptosporangiales</taxon>
        <taxon>Streptosporangiaceae</taxon>
        <taxon>Nonomuraea</taxon>
    </lineage>
</organism>
<feature type="region of interest" description="Disordered" evidence="1">
    <location>
        <begin position="1"/>
        <end position="24"/>
    </location>
</feature>
<name>A0A1I0LC61_9ACTN</name>
<reference evidence="2 3" key="1">
    <citation type="submission" date="2016-10" db="EMBL/GenBank/DDBJ databases">
        <authorList>
            <person name="de Groot N.N."/>
        </authorList>
    </citation>
    <scope>NUCLEOTIDE SEQUENCE [LARGE SCALE GENOMIC DNA]</scope>
    <source>
        <strain evidence="2 3">CGMCC 4.5598</strain>
    </source>
</reference>
<dbReference type="AlphaFoldDB" id="A0A1I0LC61"/>
<dbReference type="PANTHER" id="PTHR11803:SF39">
    <property type="entry name" value="2-IMINOBUTANOATE_2-IMINOPROPANOATE DEAMINASE"/>
    <property type="match status" value="1"/>
</dbReference>
<dbReference type="SUPFAM" id="SSF55298">
    <property type="entry name" value="YjgF-like"/>
    <property type="match status" value="1"/>
</dbReference>
<dbReference type="Proteomes" id="UP000199361">
    <property type="component" value="Unassembled WGS sequence"/>
</dbReference>
<dbReference type="PANTHER" id="PTHR11803">
    <property type="entry name" value="2-IMINOBUTANOATE/2-IMINOPROPANOATE DEAMINASE RIDA"/>
    <property type="match status" value="1"/>
</dbReference>
<dbReference type="InterPro" id="IPR006175">
    <property type="entry name" value="YjgF/YER057c/UK114"/>
</dbReference>
<dbReference type="InterPro" id="IPR035959">
    <property type="entry name" value="RutC-like_sf"/>
</dbReference>
<evidence type="ECO:0000313" key="2">
    <source>
        <dbReference type="EMBL" id="SEU37421.1"/>
    </source>
</evidence>